<evidence type="ECO:0000313" key="3">
    <source>
        <dbReference type="Proteomes" id="UP000241074"/>
    </source>
</evidence>
<feature type="domain" description="RNA polymerase sigma-70 ECF-like HTH" evidence="1">
    <location>
        <begin position="5"/>
        <end position="169"/>
    </location>
</feature>
<reference evidence="2 3" key="1">
    <citation type="submission" date="2018-03" db="EMBL/GenBank/DDBJ databases">
        <title>Ahniella affigens gen. nov., sp. nov., a gammaproteobacterium isolated from sandy soil near a stream.</title>
        <authorList>
            <person name="Ko Y."/>
            <person name="Kim J.-H."/>
        </authorList>
    </citation>
    <scope>NUCLEOTIDE SEQUENCE [LARGE SCALE GENOMIC DNA]</scope>
    <source>
        <strain evidence="2 3">D13</strain>
    </source>
</reference>
<name>A0A2P1PSZ5_9GAMM</name>
<accession>A0A2P1PSZ5</accession>
<sequence>MDRPSGAPQDAAGLFGSLYDELKRIAHRHLASGGNTLATTALVHEAYLKLAEVRAVDEAHLLNLASRAMRQVLVDMARARGRDKRGAGLQLVTLNDQGSAQTPDDGLDVLALEQSLSRLERADPRLAQIVQLHFFGGLSFPEMSRVLGVTERTVFRDWRTARALIHADLAESGGAP</sequence>
<evidence type="ECO:0000259" key="1">
    <source>
        <dbReference type="Pfam" id="PF07638"/>
    </source>
</evidence>
<dbReference type="RefSeq" id="WP_106891883.1">
    <property type="nucleotide sequence ID" value="NZ_CP027860.1"/>
</dbReference>
<reference evidence="2 3" key="2">
    <citation type="submission" date="2018-03" db="EMBL/GenBank/DDBJ databases">
        <authorList>
            <person name="Keele B.F."/>
        </authorList>
    </citation>
    <scope>NUCLEOTIDE SEQUENCE [LARGE SCALE GENOMIC DNA]</scope>
    <source>
        <strain evidence="2 3">D13</strain>
    </source>
</reference>
<dbReference type="EMBL" id="CP027860">
    <property type="protein sequence ID" value="AVP97963.1"/>
    <property type="molecule type" value="Genomic_DNA"/>
</dbReference>
<organism evidence="2 3">
    <name type="scientific">Ahniella affigens</name>
    <dbReference type="NCBI Taxonomy" id="2021234"/>
    <lineage>
        <taxon>Bacteria</taxon>
        <taxon>Pseudomonadati</taxon>
        <taxon>Pseudomonadota</taxon>
        <taxon>Gammaproteobacteria</taxon>
        <taxon>Lysobacterales</taxon>
        <taxon>Rhodanobacteraceae</taxon>
        <taxon>Ahniella</taxon>
    </lineage>
</organism>
<dbReference type="KEGG" id="xba:C7S18_12465"/>
<dbReference type="InterPro" id="IPR053812">
    <property type="entry name" value="HTH_Sigma70_ECF-like"/>
</dbReference>
<dbReference type="Pfam" id="PF07638">
    <property type="entry name" value="Sigma70_ECF"/>
    <property type="match status" value="1"/>
</dbReference>
<gene>
    <name evidence="2" type="ORF">C7S18_12465</name>
</gene>
<dbReference type="InterPro" id="IPR013324">
    <property type="entry name" value="RNA_pol_sigma_r3/r4-like"/>
</dbReference>
<dbReference type="AlphaFoldDB" id="A0A2P1PSZ5"/>
<dbReference type="Proteomes" id="UP000241074">
    <property type="component" value="Chromosome"/>
</dbReference>
<dbReference type="InterPro" id="IPR011517">
    <property type="entry name" value="RNA_pol_sigma70_ECF-like"/>
</dbReference>
<dbReference type="NCBIfam" id="TIGR02999">
    <property type="entry name" value="Sig-70_X6"/>
    <property type="match status" value="1"/>
</dbReference>
<dbReference type="SUPFAM" id="SSF88659">
    <property type="entry name" value="Sigma3 and sigma4 domains of RNA polymerase sigma factors"/>
    <property type="match status" value="1"/>
</dbReference>
<dbReference type="OrthoDB" id="128473at2"/>
<evidence type="ECO:0000313" key="2">
    <source>
        <dbReference type="EMBL" id="AVP97963.1"/>
    </source>
</evidence>
<protein>
    <submittedName>
        <fullName evidence="2">RNA polymerase subunit sigma</fullName>
    </submittedName>
</protein>
<dbReference type="Gene3D" id="1.10.10.10">
    <property type="entry name" value="Winged helix-like DNA-binding domain superfamily/Winged helix DNA-binding domain"/>
    <property type="match status" value="1"/>
</dbReference>
<proteinExistence type="predicted"/>
<dbReference type="InterPro" id="IPR036388">
    <property type="entry name" value="WH-like_DNA-bd_sf"/>
</dbReference>
<keyword evidence="3" id="KW-1185">Reference proteome</keyword>